<accession>A0A392PWN6</accession>
<keyword evidence="2" id="KW-1185">Reference proteome</keyword>
<reference evidence="1 2" key="1">
    <citation type="journal article" date="2018" name="Front. Plant Sci.">
        <title>Red Clover (Trifolium pratense) and Zigzag Clover (T. medium) - A Picture of Genomic Similarities and Differences.</title>
        <authorList>
            <person name="Dluhosova J."/>
            <person name="Istvanek J."/>
            <person name="Nedelnik J."/>
            <person name="Repkova J."/>
        </authorList>
    </citation>
    <scope>NUCLEOTIDE SEQUENCE [LARGE SCALE GENOMIC DNA]</scope>
    <source>
        <strain evidence="2">cv. 10/8</strain>
        <tissue evidence="1">Leaf</tissue>
    </source>
</reference>
<evidence type="ECO:0008006" key="3">
    <source>
        <dbReference type="Google" id="ProtNLM"/>
    </source>
</evidence>
<proteinExistence type="predicted"/>
<feature type="non-terminal residue" evidence="1">
    <location>
        <position position="1"/>
    </location>
</feature>
<comment type="caution">
    <text evidence="1">The sequence shown here is derived from an EMBL/GenBank/DDBJ whole genome shotgun (WGS) entry which is preliminary data.</text>
</comment>
<protein>
    <recommendedName>
        <fullName evidence="3">RNase H type-1 domain-containing protein</fullName>
    </recommendedName>
</protein>
<dbReference type="AlphaFoldDB" id="A0A392PWN6"/>
<name>A0A392PWN6_9FABA</name>
<sequence>NCNLNGATPILIRRIQDLINRNCQIQFKHTRREENRSANWLLCLMMLEIPPRELQDILFDDISRTYKPKIVRIAP</sequence>
<evidence type="ECO:0000313" key="1">
    <source>
        <dbReference type="EMBL" id="MCI15909.1"/>
    </source>
</evidence>
<dbReference type="EMBL" id="LXQA010098555">
    <property type="protein sequence ID" value="MCI15909.1"/>
    <property type="molecule type" value="Genomic_DNA"/>
</dbReference>
<organism evidence="1 2">
    <name type="scientific">Trifolium medium</name>
    <dbReference type="NCBI Taxonomy" id="97028"/>
    <lineage>
        <taxon>Eukaryota</taxon>
        <taxon>Viridiplantae</taxon>
        <taxon>Streptophyta</taxon>
        <taxon>Embryophyta</taxon>
        <taxon>Tracheophyta</taxon>
        <taxon>Spermatophyta</taxon>
        <taxon>Magnoliopsida</taxon>
        <taxon>eudicotyledons</taxon>
        <taxon>Gunneridae</taxon>
        <taxon>Pentapetalae</taxon>
        <taxon>rosids</taxon>
        <taxon>fabids</taxon>
        <taxon>Fabales</taxon>
        <taxon>Fabaceae</taxon>
        <taxon>Papilionoideae</taxon>
        <taxon>50 kb inversion clade</taxon>
        <taxon>NPAAA clade</taxon>
        <taxon>Hologalegina</taxon>
        <taxon>IRL clade</taxon>
        <taxon>Trifolieae</taxon>
        <taxon>Trifolium</taxon>
    </lineage>
</organism>
<dbReference type="Proteomes" id="UP000265520">
    <property type="component" value="Unassembled WGS sequence"/>
</dbReference>
<evidence type="ECO:0000313" key="2">
    <source>
        <dbReference type="Proteomes" id="UP000265520"/>
    </source>
</evidence>